<dbReference type="InterPro" id="IPR016181">
    <property type="entry name" value="Acyl_CoA_acyltransferase"/>
</dbReference>
<comment type="catalytic activity">
    <reaction evidence="10">
        <text>a (3R)-hydroxyacyl-[ACP] + L-ornithine = a lyso-ornithine lipid + holo-[ACP] + H(+)</text>
        <dbReference type="Rhea" id="RHEA:20633"/>
        <dbReference type="Rhea" id="RHEA-COMP:9685"/>
        <dbReference type="Rhea" id="RHEA-COMP:9945"/>
        <dbReference type="ChEBI" id="CHEBI:15378"/>
        <dbReference type="ChEBI" id="CHEBI:46911"/>
        <dbReference type="ChEBI" id="CHEBI:64479"/>
        <dbReference type="ChEBI" id="CHEBI:78827"/>
        <dbReference type="ChEBI" id="CHEBI:138482"/>
        <dbReference type="EC" id="2.3.2.30"/>
    </reaction>
    <physiologicalReaction direction="left-to-right" evidence="10">
        <dbReference type="Rhea" id="RHEA:20634"/>
    </physiologicalReaction>
</comment>
<dbReference type="GO" id="GO:0043810">
    <property type="term" value="F:ornithine-acyl [acyl carrier protein] N-acyltransferase activity"/>
    <property type="evidence" value="ECO:0007669"/>
    <property type="project" value="UniProtKB-EC"/>
</dbReference>
<keyword evidence="3" id="KW-0808">Transferase</keyword>
<comment type="similarity">
    <text evidence="6">Belongs to the acetyltransferase family. OlsB subfamily.</text>
</comment>
<evidence type="ECO:0000256" key="7">
    <source>
        <dbReference type="ARBA" id="ARBA00039058"/>
    </source>
</evidence>
<dbReference type="InterPro" id="IPR052351">
    <property type="entry name" value="Ornithine_N-alpha-AT"/>
</dbReference>
<comment type="caution">
    <text evidence="11">The sequence shown here is derived from an EMBL/GenBank/DDBJ whole genome shotgun (WGS) entry which is preliminary data.</text>
</comment>
<keyword evidence="5" id="KW-0012">Acyltransferase</keyword>
<comment type="function">
    <text evidence="9">Catalyzes the first step in the biosynthesis of ornithine lipids, which are phosphorus-free membrane lipids. Catalyzes the 3-hydroxyacyl-acyl carrier protein-dependent acylation of ornithine to form lyso-ornithine lipid (LOL).</text>
</comment>
<proteinExistence type="inferred from homology"/>
<dbReference type="RefSeq" id="WP_006300564.1">
    <property type="nucleotide sequence ID" value="NZ_BAUP01000099.1"/>
</dbReference>
<dbReference type="EMBL" id="BAUP01000099">
    <property type="protein sequence ID" value="GAJ46459.1"/>
    <property type="molecule type" value="Genomic_DNA"/>
</dbReference>
<dbReference type="SUPFAM" id="SSF55729">
    <property type="entry name" value="Acyl-CoA N-acyltransferases (Nat)"/>
    <property type="match status" value="1"/>
</dbReference>
<dbReference type="EC" id="2.3.2.30" evidence="7"/>
<evidence type="ECO:0000256" key="8">
    <source>
        <dbReference type="ARBA" id="ARBA00039866"/>
    </source>
</evidence>
<evidence type="ECO:0000256" key="3">
    <source>
        <dbReference type="ARBA" id="ARBA00022679"/>
    </source>
</evidence>
<evidence type="ECO:0000256" key="6">
    <source>
        <dbReference type="ARBA" id="ARBA00038095"/>
    </source>
</evidence>
<gene>
    <name evidence="11" type="ORF">HE1_00793</name>
</gene>
<dbReference type="AlphaFoldDB" id="A0A023DYE7"/>
<protein>
    <recommendedName>
        <fullName evidence="8">L-ornithine N(alpha)-acyltransferase</fullName>
        <ecNumber evidence="7">2.3.2.30</ecNumber>
    </recommendedName>
</protein>
<keyword evidence="4" id="KW-0443">Lipid metabolism</keyword>
<keyword evidence="12" id="KW-1185">Reference proteome</keyword>
<dbReference type="Proteomes" id="UP000024842">
    <property type="component" value="Unassembled WGS sequence"/>
</dbReference>
<evidence type="ECO:0000313" key="11">
    <source>
        <dbReference type="EMBL" id="GAJ46459.1"/>
    </source>
</evidence>
<dbReference type="PANTHER" id="PTHR37323:SF1">
    <property type="entry name" value="L-ORNITHINE N(ALPHA)-ACYLTRANSFERASE"/>
    <property type="match status" value="1"/>
</dbReference>
<dbReference type="PANTHER" id="PTHR37323">
    <property type="entry name" value="GCN5-RELATED N-ACETYLTRANSFERASE"/>
    <property type="match status" value="1"/>
</dbReference>
<dbReference type="Gene3D" id="3.40.630.30">
    <property type="match status" value="1"/>
</dbReference>
<evidence type="ECO:0000256" key="10">
    <source>
        <dbReference type="ARBA" id="ARBA00047785"/>
    </source>
</evidence>
<name>A0A023DYE7_9PROT</name>
<dbReference type="OrthoDB" id="9787072at2"/>
<dbReference type="GO" id="GO:0006629">
    <property type="term" value="P:lipid metabolic process"/>
    <property type="evidence" value="ECO:0007669"/>
    <property type="project" value="UniProtKB-KW"/>
</dbReference>
<evidence type="ECO:0000256" key="9">
    <source>
        <dbReference type="ARBA" id="ARBA00045724"/>
    </source>
</evidence>
<organism evidence="11 12">
    <name type="scientific">Holospora elegans E1</name>
    <dbReference type="NCBI Taxonomy" id="1427503"/>
    <lineage>
        <taxon>Bacteria</taxon>
        <taxon>Pseudomonadati</taxon>
        <taxon>Pseudomonadota</taxon>
        <taxon>Alphaproteobacteria</taxon>
        <taxon>Holosporales</taxon>
        <taxon>Holosporaceae</taxon>
        <taxon>Holospora</taxon>
    </lineage>
</organism>
<evidence type="ECO:0000256" key="2">
    <source>
        <dbReference type="ARBA" id="ARBA00022516"/>
    </source>
</evidence>
<dbReference type="Pfam" id="PF13444">
    <property type="entry name" value="Acetyltransf_5"/>
    <property type="match status" value="1"/>
</dbReference>
<keyword evidence="2" id="KW-0444">Lipid biosynthesis</keyword>
<evidence type="ECO:0000256" key="5">
    <source>
        <dbReference type="ARBA" id="ARBA00023315"/>
    </source>
</evidence>
<accession>A0A023DYE7</accession>
<reference evidence="11 12" key="1">
    <citation type="journal article" date="2014" name="FEMS Microbiol. Lett.">
        <title>Draft genome sequences of three Holospora species (Holospora obtusa, Holospora undulata, and Holospora elegans), endonuclear symbiotic bacteria of the ciliate Paramecium caudatum.</title>
        <authorList>
            <person name="Dohra H."/>
            <person name="Tanaka K."/>
            <person name="Suzuki T."/>
            <person name="Fujishima M."/>
            <person name="Suzuki H."/>
        </authorList>
    </citation>
    <scope>NUCLEOTIDE SEQUENCE [LARGE SCALE GENOMIC DNA]</scope>
    <source>
        <strain evidence="11 12">E1</strain>
    </source>
</reference>
<dbReference type="STRING" id="1427503.HE1_00793"/>
<evidence type="ECO:0000313" key="12">
    <source>
        <dbReference type="Proteomes" id="UP000024842"/>
    </source>
</evidence>
<sequence length="240" mass="27468">MSESFVVRVTTLPEEILEAQKLRYAVYYKERMNAKSEGLDVDMFDAYCEHLIVEEVSSHRIVGTYRLISRKAAEQCGTFYSQNEFDIQKILESKENILELGRACVDRAYRTKGIIRLLWKGLSDYIAYHNIRYLFGCASFEGIIPEKYQHGFSYLHYAHRAPEYIRPEVLSSSAALIKILEPEEVNINKAWSEIPSLLRGYLQVGGWVGQGIFQDLSFSSLDACVVVDTRRLVLGGYGAR</sequence>
<evidence type="ECO:0000256" key="4">
    <source>
        <dbReference type="ARBA" id="ARBA00023098"/>
    </source>
</evidence>
<evidence type="ECO:0000256" key="1">
    <source>
        <dbReference type="ARBA" id="ARBA00005189"/>
    </source>
</evidence>
<comment type="pathway">
    <text evidence="1">Lipid metabolism.</text>
</comment>